<evidence type="ECO:0000313" key="4">
    <source>
        <dbReference type="EMBL" id="GIL67271.1"/>
    </source>
</evidence>
<feature type="chain" id="PRO_5035162408" description="SCP domain-containing protein" evidence="2">
    <location>
        <begin position="31"/>
        <end position="317"/>
    </location>
</feature>
<evidence type="ECO:0000259" key="3">
    <source>
        <dbReference type="SMART" id="SM00198"/>
    </source>
</evidence>
<feature type="compositionally biased region" description="Pro residues" evidence="1">
    <location>
        <begin position="65"/>
        <end position="96"/>
    </location>
</feature>
<dbReference type="InterPro" id="IPR035940">
    <property type="entry name" value="CAP_sf"/>
</dbReference>
<dbReference type="SUPFAM" id="SSF55797">
    <property type="entry name" value="PR-1-like"/>
    <property type="match status" value="1"/>
</dbReference>
<dbReference type="EMBL" id="BNCO01000096">
    <property type="protein sequence ID" value="GIL67271.1"/>
    <property type="molecule type" value="Genomic_DNA"/>
</dbReference>
<dbReference type="GO" id="GO:0005576">
    <property type="term" value="C:extracellular region"/>
    <property type="evidence" value="ECO:0007669"/>
    <property type="project" value="InterPro"/>
</dbReference>
<dbReference type="Pfam" id="PF00188">
    <property type="entry name" value="CAP"/>
    <property type="match status" value="1"/>
</dbReference>
<evidence type="ECO:0000256" key="2">
    <source>
        <dbReference type="SAM" id="SignalP"/>
    </source>
</evidence>
<evidence type="ECO:0000256" key="1">
    <source>
        <dbReference type="SAM" id="MobiDB-lite"/>
    </source>
</evidence>
<dbReference type="PANTHER" id="PTHR10334">
    <property type="entry name" value="CYSTEINE-RICH SECRETORY PROTEIN-RELATED"/>
    <property type="match status" value="1"/>
</dbReference>
<dbReference type="AlphaFoldDB" id="A0A8J4BS01"/>
<dbReference type="PROSITE" id="PS01009">
    <property type="entry name" value="CRISP_1"/>
    <property type="match status" value="1"/>
</dbReference>
<sequence>MAFQRTSSSSTSTFIVMTFALLVASQLAAGQTTAAVEGAATEAASGGGPPPRPLLKLKKPSPRLLRPPPRPRPPPNPRPPPRRSPSPFPPPLPRPPTHSKTDKPPPPRPQPPPPTPKPPRPPVSSPPPPPPAAIINGTGVLPGGNCPDAQELLDRHNYYRSFHSAPPLVWDESMAAAATAYAATLATQDCILRHSKVKDGENLWQENGYPRTNDKCASATRDWYIEIKYYNFDVPDPFATNWYQTQIVGHFSQLVWKGSTKLGCGYGTKEVPLRFGAKTYMGNCKIVVCRYRDFGNIPTDNSFLKNVIRNSTVVPIR</sequence>
<feature type="compositionally biased region" description="Low complexity" evidence="1">
    <location>
        <begin position="30"/>
        <end position="44"/>
    </location>
</feature>
<dbReference type="SMART" id="SM00198">
    <property type="entry name" value="SCP"/>
    <property type="match status" value="1"/>
</dbReference>
<reference evidence="4" key="1">
    <citation type="journal article" date="2021" name="Proc. Natl. Acad. Sci. U.S.A.">
        <title>Three genomes in the algal genus Volvox reveal the fate of a haploid sex-determining region after a transition to homothallism.</title>
        <authorList>
            <person name="Yamamoto K."/>
            <person name="Hamaji T."/>
            <person name="Kawai-Toyooka H."/>
            <person name="Matsuzaki R."/>
            <person name="Takahashi F."/>
            <person name="Nishimura Y."/>
            <person name="Kawachi M."/>
            <person name="Noguchi H."/>
            <person name="Minakuchi Y."/>
            <person name="Umen J.G."/>
            <person name="Toyoda A."/>
            <person name="Nozaki H."/>
        </authorList>
    </citation>
    <scope>NUCLEOTIDE SEQUENCE</scope>
    <source>
        <strain evidence="4">NIES-3780</strain>
    </source>
</reference>
<proteinExistence type="predicted"/>
<gene>
    <name evidence="4" type="ORF">Vafri_20691</name>
</gene>
<accession>A0A8J4BS01</accession>
<evidence type="ECO:0000313" key="5">
    <source>
        <dbReference type="Proteomes" id="UP000747399"/>
    </source>
</evidence>
<protein>
    <recommendedName>
        <fullName evidence="3">SCP domain-containing protein</fullName>
    </recommendedName>
</protein>
<dbReference type="PRINTS" id="PR01217">
    <property type="entry name" value="PRICHEXTENSN"/>
</dbReference>
<feature type="domain" description="SCP" evidence="3">
    <location>
        <begin position="147"/>
        <end position="299"/>
    </location>
</feature>
<keyword evidence="5" id="KW-1185">Reference proteome</keyword>
<organism evidence="4 5">
    <name type="scientific">Volvox africanus</name>
    <dbReference type="NCBI Taxonomy" id="51714"/>
    <lineage>
        <taxon>Eukaryota</taxon>
        <taxon>Viridiplantae</taxon>
        <taxon>Chlorophyta</taxon>
        <taxon>core chlorophytes</taxon>
        <taxon>Chlorophyceae</taxon>
        <taxon>CS clade</taxon>
        <taxon>Chlamydomonadales</taxon>
        <taxon>Volvocaceae</taxon>
        <taxon>Volvox</taxon>
    </lineage>
</organism>
<feature type="compositionally biased region" description="Pro residues" evidence="1">
    <location>
        <begin position="106"/>
        <end position="132"/>
    </location>
</feature>
<dbReference type="InterPro" id="IPR014044">
    <property type="entry name" value="CAP_dom"/>
</dbReference>
<feature type="region of interest" description="Disordered" evidence="1">
    <location>
        <begin position="30"/>
        <end position="148"/>
    </location>
</feature>
<dbReference type="InterPro" id="IPR018244">
    <property type="entry name" value="Allrgn_V5/Tpx1_CS"/>
</dbReference>
<keyword evidence="2" id="KW-0732">Signal</keyword>
<dbReference type="Proteomes" id="UP000747399">
    <property type="component" value="Unassembled WGS sequence"/>
</dbReference>
<dbReference type="Gene3D" id="3.40.33.10">
    <property type="entry name" value="CAP"/>
    <property type="match status" value="1"/>
</dbReference>
<name>A0A8J4BS01_9CHLO</name>
<dbReference type="InterPro" id="IPR001283">
    <property type="entry name" value="CRISP-related"/>
</dbReference>
<comment type="caution">
    <text evidence="4">The sequence shown here is derived from an EMBL/GenBank/DDBJ whole genome shotgun (WGS) entry which is preliminary data.</text>
</comment>
<feature type="signal peptide" evidence="2">
    <location>
        <begin position="1"/>
        <end position="30"/>
    </location>
</feature>